<proteinExistence type="predicted"/>
<sequence>MMRKLLRLYRMRPAVLHEVHCKFFLPPKEVFFFFFFLLLLLLFSDASTFKRRQSNVRLQPVAVLLFFFCRDHVLVPFLLELMTRKLIVLVKQHCKTCASIYRHVSCPDRLKVIT</sequence>
<reference evidence="1 2" key="1">
    <citation type="journal article" date="2014" name="Agronomy (Basel)">
        <title>A Draft Genome Sequence for Ensete ventricosum, the Drought-Tolerant Tree Against Hunger.</title>
        <authorList>
            <person name="Harrison J."/>
            <person name="Moore K.A."/>
            <person name="Paszkiewicz K."/>
            <person name="Jones T."/>
            <person name="Grant M."/>
            <person name="Ambacheew D."/>
            <person name="Muzemil S."/>
            <person name="Studholme D.J."/>
        </authorList>
    </citation>
    <scope>NUCLEOTIDE SEQUENCE [LARGE SCALE GENOMIC DNA]</scope>
</reference>
<dbReference type="EMBL" id="AMZH03012959">
    <property type="protein sequence ID" value="RRT50096.1"/>
    <property type="molecule type" value="Genomic_DNA"/>
</dbReference>
<name>A0A426YEG3_ENSVE</name>
<evidence type="ECO:0000313" key="2">
    <source>
        <dbReference type="Proteomes" id="UP000287651"/>
    </source>
</evidence>
<dbReference type="AlphaFoldDB" id="A0A426YEG3"/>
<gene>
    <name evidence="1" type="ORF">B296_00014187</name>
</gene>
<comment type="caution">
    <text evidence="1">The sequence shown here is derived from an EMBL/GenBank/DDBJ whole genome shotgun (WGS) entry which is preliminary data.</text>
</comment>
<evidence type="ECO:0000313" key="1">
    <source>
        <dbReference type="EMBL" id="RRT50096.1"/>
    </source>
</evidence>
<dbReference type="Proteomes" id="UP000287651">
    <property type="component" value="Unassembled WGS sequence"/>
</dbReference>
<organism evidence="1 2">
    <name type="scientific">Ensete ventricosum</name>
    <name type="common">Abyssinian banana</name>
    <name type="synonym">Musa ensete</name>
    <dbReference type="NCBI Taxonomy" id="4639"/>
    <lineage>
        <taxon>Eukaryota</taxon>
        <taxon>Viridiplantae</taxon>
        <taxon>Streptophyta</taxon>
        <taxon>Embryophyta</taxon>
        <taxon>Tracheophyta</taxon>
        <taxon>Spermatophyta</taxon>
        <taxon>Magnoliopsida</taxon>
        <taxon>Liliopsida</taxon>
        <taxon>Zingiberales</taxon>
        <taxon>Musaceae</taxon>
        <taxon>Ensete</taxon>
    </lineage>
</organism>
<accession>A0A426YEG3</accession>
<protein>
    <submittedName>
        <fullName evidence="1">Uncharacterized protein</fullName>
    </submittedName>
</protein>